<keyword evidence="4 6" id="KW-0472">Membrane</keyword>
<evidence type="ECO:0000313" key="9">
    <source>
        <dbReference type="Proteomes" id="UP000620104"/>
    </source>
</evidence>
<evidence type="ECO:0000313" key="8">
    <source>
        <dbReference type="EMBL" id="GHJ88066.1"/>
    </source>
</evidence>
<dbReference type="EMBL" id="BLZA01000028">
    <property type="protein sequence ID" value="GHJ88066.1"/>
    <property type="molecule type" value="Genomic_DNA"/>
</dbReference>
<dbReference type="InterPro" id="IPR004712">
    <property type="entry name" value="Na+/H+_antiporter_fungi"/>
</dbReference>
<feature type="domain" description="Cation/H+ exchanger transmembrane" evidence="7">
    <location>
        <begin position="47"/>
        <end position="450"/>
    </location>
</feature>
<reference evidence="8" key="1">
    <citation type="submission" date="2020-07" db="EMBL/GenBank/DDBJ databases">
        <title>Draft Genome Sequence of a Deep-Sea Yeast, Naganishia (Cryptococcus) liquefaciens strain N6.</title>
        <authorList>
            <person name="Han Y.W."/>
            <person name="Kajitani R."/>
            <person name="Morimoto H."/>
            <person name="Parhat M."/>
            <person name="Tsubouchi H."/>
            <person name="Bakenova O."/>
            <person name="Ogata M."/>
            <person name="Argunhan B."/>
            <person name="Aoki R."/>
            <person name="Kajiwara S."/>
            <person name="Itoh T."/>
            <person name="Iwasaki H."/>
        </authorList>
    </citation>
    <scope>NUCLEOTIDE SEQUENCE</scope>
    <source>
        <strain evidence="8">N6</strain>
    </source>
</reference>
<dbReference type="Proteomes" id="UP000620104">
    <property type="component" value="Unassembled WGS sequence"/>
</dbReference>
<dbReference type="PANTHER" id="PTHR31382:SF1">
    <property type="entry name" value="SODIUM ION_PROTON EXCHANGER (EUROFUNG)"/>
    <property type="match status" value="1"/>
</dbReference>
<feature type="transmembrane region" description="Helical" evidence="6">
    <location>
        <begin position="392"/>
        <end position="411"/>
    </location>
</feature>
<feature type="transmembrane region" description="Helical" evidence="6">
    <location>
        <begin position="431"/>
        <end position="452"/>
    </location>
</feature>
<feature type="transmembrane region" description="Helical" evidence="6">
    <location>
        <begin position="56"/>
        <end position="78"/>
    </location>
</feature>
<dbReference type="OrthoDB" id="2190219at2759"/>
<dbReference type="GO" id="GO:0015385">
    <property type="term" value="F:sodium:proton antiporter activity"/>
    <property type="evidence" value="ECO:0007669"/>
    <property type="project" value="InterPro"/>
</dbReference>
<keyword evidence="3 6" id="KW-1133">Transmembrane helix</keyword>
<comment type="caution">
    <text evidence="8">The sequence shown here is derived from an EMBL/GenBank/DDBJ whole genome shotgun (WGS) entry which is preliminary data.</text>
</comment>
<proteinExistence type="predicted"/>
<keyword evidence="9" id="KW-1185">Reference proteome</keyword>
<evidence type="ECO:0000256" key="5">
    <source>
        <dbReference type="SAM" id="MobiDB-lite"/>
    </source>
</evidence>
<feature type="transmembrane region" description="Helical" evidence="6">
    <location>
        <begin position="236"/>
        <end position="254"/>
    </location>
</feature>
<dbReference type="Pfam" id="PF00999">
    <property type="entry name" value="Na_H_Exchanger"/>
    <property type="match status" value="1"/>
</dbReference>
<organism evidence="8 9">
    <name type="scientific">Naganishia liquefaciens</name>
    <dbReference type="NCBI Taxonomy" id="104408"/>
    <lineage>
        <taxon>Eukaryota</taxon>
        <taxon>Fungi</taxon>
        <taxon>Dikarya</taxon>
        <taxon>Basidiomycota</taxon>
        <taxon>Agaricomycotina</taxon>
        <taxon>Tremellomycetes</taxon>
        <taxon>Filobasidiales</taxon>
        <taxon>Filobasidiaceae</taxon>
        <taxon>Naganishia</taxon>
    </lineage>
</organism>
<feature type="transmembrane region" description="Helical" evidence="6">
    <location>
        <begin position="98"/>
        <end position="123"/>
    </location>
</feature>
<dbReference type="AlphaFoldDB" id="A0A8H3TV13"/>
<name>A0A8H3TV13_9TREE</name>
<evidence type="ECO:0000256" key="2">
    <source>
        <dbReference type="ARBA" id="ARBA00022692"/>
    </source>
</evidence>
<gene>
    <name evidence="8" type="ORF">NliqN6_4468</name>
</gene>
<dbReference type="GO" id="GO:0120029">
    <property type="term" value="P:proton export across plasma membrane"/>
    <property type="evidence" value="ECO:0007669"/>
    <property type="project" value="InterPro"/>
</dbReference>
<evidence type="ECO:0000256" key="6">
    <source>
        <dbReference type="SAM" id="Phobius"/>
    </source>
</evidence>
<evidence type="ECO:0000259" key="7">
    <source>
        <dbReference type="Pfam" id="PF00999"/>
    </source>
</evidence>
<comment type="subcellular location">
    <subcellularLocation>
        <location evidence="1">Membrane</location>
        <topology evidence="1">Multi-pass membrane protein</topology>
    </subcellularLocation>
</comment>
<feature type="region of interest" description="Disordered" evidence="5">
    <location>
        <begin position="497"/>
        <end position="526"/>
    </location>
</feature>
<evidence type="ECO:0000256" key="3">
    <source>
        <dbReference type="ARBA" id="ARBA00022989"/>
    </source>
</evidence>
<evidence type="ECO:0000256" key="4">
    <source>
        <dbReference type="ARBA" id="ARBA00023136"/>
    </source>
</evidence>
<evidence type="ECO:0000256" key="1">
    <source>
        <dbReference type="ARBA" id="ARBA00004141"/>
    </source>
</evidence>
<feature type="transmembrane region" description="Helical" evidence="6">
    <location>
        <begin position="351"/>
        <end position="371"/>
    </location>
</feature>
<sequence>MGFFFNAHTGIHVWDSKDTDPQVVHSDTAIAATLTALGATSLILGLCSLWIRGKLFLTNSVLAMSIGIILGPKALNFIQLVPGGWEDGKESDTGKQVLLWFTRIVLGIQVLSTGAILPAGFLLRKNVRKTIAVLLGPLMLSQTLIVGCFAKLIFRYTWMESFLVGACLSPTDPILASSVVKGSFSERHVPPYVRYLLLSESGINDGAATPYFLLPLTILTTTTAKEAAHKFLLEGLLFELAFAIVVGCTTGWVFRKSLEYGKKWELVDKESSLVYTVSLAVFVIGAITLIGSNELLACFFAGSVLGGDGTFRNEELHTHFTEGIDNLLDIGVFLTLGTVLPWHAWLSHAHSGYSAVALGKLVGFAVLVMLFRRLPIMLALKRWIPLIKTTKESTFTGWFGPMGIGAIYYALKAAEDLSTENILKSELYTVVSFIVFTSTIVHGVTVPTFLLASSVHPVWHPKNLIRTGGDGELPEATEQTTLLKPLTWLVQRYGSTSDEFLDGDEPERGDASIGKSSSDADEGEPISRKELHRILNDMADNAEEDVFKSTRRDGQGRLTGKQKRELLGGGSGLEHWDLETEILVYDEGNVLIVCDNEGNVSTRRIYQEKRRP</sequence>
<dbReference type="Gene3D" id="1.20.1530.20">
    <property type="match status" value="1"/>
</dbReference>
<keyword evidence="2 6" id="KW-0812">Transmembrane</keyword>
<feature type="transmembrane region" description="Helical" evidence="6">
    <location>
        <begin position="274"/>
        <end position="305"/>
    </location>
</feature>
<dbReference type="InterPro" id="IPR038770">
    <property type="entry name" value="Na+/solute_symporter_sf"/>
</dbReference>
<protein>
    <recommendedName>
        <fullName evidence="7">Cation/H+ exchanger transmembrane domain-containing protein</fullName>
    </recommendedName>
</protein>
<accession>A0A8H3TV13</accession>
<dbReference type="PANTHER" id="PTHR31382">
    <property type="entry name" value="NA(+)/H(+) ANTIPORTER"/>
    <property type="match status" value="1"/>
</dbReference>
<feature type="transmembrane region" description="Helical" evidence="6">
    <location>
        <begin position="130"/>
        <end position="154"/>
    </location>
</feature>
<dbReference type="GO" id="GO:0042391">
    <property type="term" value="P:regulation of membrane potential"/>
    <property type="evidence" value="ECO:0007669"/>
    <property type="project" value="InterPro"/>
</dbReference>
<feature type="transmembrane region" description="Helical" evidence="6">
    <location>
        <begin position="29"/>
        <end position="51"/>
    </location>
</feature>
<dbReference type="GO" id="GO:0036376">
    <property type="term" value="P:sodium ion export across plasma membrane"/>
    <property type="evidence" value="ECO:0007669"/>
    <property type="project" value="InterPro"/>
</dbReference>
<dbReference type="InterPro" id="IPR006153">
    <property type="entry name" value="Cation/H_exchanger_TM"/>
</dbReference>
<dbReference type="GO" id="GO:0005886">
    <property type="term" value="C:plasma membrane"/>
    <property type="evidence" value="ECO:0007669"/>
    <property type="project" value="InterPro"/>
</dbReference>